<evidence type="ECO:0000256" key="2">
    <source>
        <dbReference type="ARBA" id="ARBA00004892"/>
    </source>
</evidence>
<evidence type="ECO:0000313" key="7">
    <source>
        <dbReference type="EMBL" id="HIU99109.1"/>
    </source>
</evidence>
<evidence type="ECO:0000313" key="8">
    <source>
        <dbReference type="Proteomes" id="UP000886857"/>
    </source>
</evidence>
<reference evidence="7" key="1">
    <citation type="submission" date="2020-10" db="EMBL/GenBank/DDBJ databases">
        <authorList>
            <person name="Gilroy R."/>
        </authorList>
    </citation>
    <scope>NUCLEOTIDE SEQUENCE</scope>
    <source>
        <strain evidence="7">10406</strain>
    </source>
</reference>
<dbReference type="Proteomes" id="UP000886857">
    <property type="component" value="Unassembled WGS sequence"/>
</dbReference>
<comment type="similarity">
    <text evidence="3">Belongs to the metallo-dependent hydrolases superfamily. Uronate isomerase family.</text>
</comment>
<sequence>MTFFDDDLLLSSGAAKRVYSAVADLPVIDYHCHLNEKDIAADKKFTDIGELWLAGDHYKWRAMRLMGIDEDRITGGKSFKEKFFAYASIMPGLIGNPLYYWTHMELKSLFGITQPLDSDSAEEIWDKTSEMLPEMSVRSLLKKFKVEYIATTDDPFSDLSAHGDIDGIKVRPTFRPDRCFVEGVSKSELEERLDYFMKKGCRLADHGFDAFGDTTDLEWLIRACYERGVALQLHFGTFRNINSRAFAAVGRDAGYDVFRDHIATDALARLLDKMYSELGDLPLIVLYPLNDVYLRSVCAISGAFPNVRVGAAWWFNDTVAGIKRQLETVSEYAVLGTNLGMLTDSRSFSSYVRFDFYRRILASFIGDKVERGEYPEKSAAALAEAVAYRNAKEVFGV</sequence>
<dbReference type="Gene3D" id="3.20.20.140">
    <property type="entry name" value="Metal-dependent hydrolases"/>
    <property type="match status" value="2"/>
</dbReference>
<organism evidence="7 8">
    <name type="scientific">Candidatus Limadaptatus stercoripullorum</name>
    <dbReference type="NCBI Taxonomy" id="2840846"/>
    <lineage>
        <taxon>Bacteria</taxon>
        <taxon>Bacillati</taxon>
        <taxon>Bacillota</taxon>
        <taxon>Clostridia</taxon>
        <taxon>Eubacteriales</taxon>
        <taxon>Candidatus Limadaptatus</taxon>
    </lineage>
</organism>
<dbReference type="PANTHER" id="PTHR30068:SF4">
    <property type="entry name" value="URONATE ISOMERASE"/>
    <property type="match status" value="1"/>
</dbReference>
<dbReference type="EC" id="5.3.1.12" evidence="4"/>
<dbReference type="InterPro" id="IPR032466">
    <property type="entry name" value="Metal_Hydrolase"/>
</dbReference>
<dbReference type="EMBL" id="DVOE01000069">
    <property type="protein sequence ID" value="HIU99109.1"/>
    <property type="molecule type" value="Genomic_DNA"/>
</dbReference>
<dbReference type="PANTHER" id="PTHR30068">
    <property type="entry name" value="URONATE ISOMERASE"/>
    <property type="match status" value="1"/>
</dbReference>
<gene>
    <name evidence="7" type="ORF">IAC73_04645</name>
</gene>
<evidence type="ECO:0000256" key="6">
    <source>
        <dbReference type="ARBA" id="ARBA00023235"/>
    </source>
</evidence>
<dbReference type="SUPFAM" id="SSF51556">
    <property type="entry name" value="Metallo-dependent hydrolases"/>
    <property type="match status" value="1"/>
</dbReference>
<dbReference type="Gene3D" id="1.10.2020.10">
    <property type="entry name" value="uronate isomerase, domain 2, chain A"/>
    <property type="match status" value="1"/>
</dbReference>
<keyword evidence="6 7" id="KW-0413">Isomerase</keyword>
<evidence type="ECO:0000256" key="4">
    <source>
        <dbReference type="ARBA" id="ARBA00012546"/>
    </source>
</evidence>
<proteinExistence type="inferred from homology"/>
<name>A0A9D1SW97_9FIRM</name>
<dbReference type="InterPro" id="IPR003766">
    <property type="entry name" value="Uronate_isomerase"/>
</dbReference>
<protein>
    <recommendedName>
        <fullName evidence="5">Uronate isomerase</fullName>
        <ecNumber evidence="4">5.3.1.12</ecNumber>
    </recommendedName>
</protein>
<dbReference type="GO" id="GO:0008880">
    <property type="term" value="F:glucuronate isomerase activity"/>
    <property type="evidence" value="ECO:0007669"/>
    <property type="project" value="UniProtKB-EC"/>
</dbReference>
<reference evidence="7" key="2">
    <citation type="journal article" date="2021" name="PeerJ">
        <title>Extensive microbial diversity within the chicken gut microbiome revealed by metagenomics and culture.</title>
        <authorList>
            <person name="Gilroy R."/>
            <person name="Ravi A."/>
            <person name="Getino M."/>
            <person name="Pursley I."/>
            <person name="Horton D.L."/>
            <person name="Alikhan N.F."/>
            <person name="Baker D."/>
            <person name="Gharbi K."/>
            <person name="Hall N."/>
            <person name="Watson M."/>
            <person name="Adriaenssens E.M."/>
            <person name="Foster-Nyarko E."/>
            <person name="Jarju S."/>
            <person name="Secka A."/>
            <person name="Antonio M."/>
            <person name="Oren A."/>
            <person name="Chaudhuri R.R."/>
            <person name="La Ragione R."/>
            <person name="Hildebrand F."/>
            <person name="Pallen M.J."/>
        </authorList>
    </citation>
    <scope>NUCLEOTIDE SEQUENCE</scope>
    <source>
        <strain evidence="7">10406</strain>
    </source>
</reference>
<evidence type="ECO:0000256" key="1">
    <source>
        <dbReference type="ARBA" id="ARBA00001165"/>
    </source>
</evidence>
<dbReference type="GO" id="GO:0019698">
    <property type="term" value="P:D-galacturonate catabolic process"/>
    <property type="evidence" value="ECO:0007669"/>
    <property type="project" value="TreeGrafter"/>
</dbReference>
<dbReference type="GO" id="GO:0042840">
    <property type="term" value="P:D-glucuronate catabolic process"/>
    <property type="evidence" value="ECO:0007669"/>
    <property type="project" value="TreeGrafter"/>
</dbReference>
<evidence type="ECO:0000256" key="5">
    <source>
        <dbReference type="ARBA" id="ARBA00020555"/>
    </source>
</evidence>
<dbReference type="Pfam" id="PF02614">
    <property type="entry name" value="UxaC"/>
    <property type="match status" value="2"/>
</dbReference>
<evidence type="ECO:0000256" key="3">
    <source>
        <dbReference type="ARBA" id="ARBA00008397"/>
    </source>
</evidence>
<comment type="pathway">
    <text evidence="2">Carbohydrate metabolism; pentose and glucuronate interconversion.</text>
</comment>
<dbReference type="AlphaFoldDB" id="A0A9D1SW97"/>
<comment type="catalytic activity">
    <reaction evidence="1">
        <text>D-glucuronate = D-fructuronate</text>
        <dbReference type="Rhea" id="RHEA:13049"/>
        <dbReference type="ChEBI" id="CHEBI:58720"/>
        <dbReference type="ChEBI" id="CHEBI:59863"/>
        <dbReference type="EC" id="5.3.1.12"/>
    </reaction>
</comment>
<comment type="caution">
    <text evidence="7">The sequence shown here is derived from an EMBL/GenBank/DDBJ whole genome shotgun (WGS) entry which is preliminary data.</text>
</comment>
<accession>A0A9D1SW97</accession>